<sequence>MARYTKKAKAESGKLKCTLNKKTCRKYSKETLEQYFGMVVAYWQTERMNSYQLNNIPLEKGQSYLEIQIISFLKRTALQCSAILGSAHVINCFMGHAVDIDHYLLTWLVII</sequence>
<evidence type="ECO:0000313" key="2">
    <source>
        <dbReference type="Proteomes" id="UP000241587"/>
    </source>
</evidence>
<evidence type="ECO:0000313" key="1">
    <source>
        <dbReference type="EMBL" id="PTD07536.1"/>
    </source>
</evidence>
<accession>A0A2T4GVF8</accession>
<dbReference type="EMBL" id="PVEM01000006">
    <property type="protein sequence ID" value="PTD07536.1"/>
    <property type="molecule type" value="Genomic_DNA"/>
</dbReference>
<comment type="caution">
    <text evidence="1">The sequence shown here is derived from an EMBL/GenBank/DDBJ whole genome shotgun (WGS) entry which is preliminary data.</text>
</comment>
<dbReference type="AlphaFoldDB" id="A0A2T4GVF8"/>
<proteinExistence type="predicted"/>
<protein>
    <submittedName>
        <fullName evidence="1">Uncharacterized protein</fullName>
    </submittedName>
</protein>
<dbReference type="Proteomes" id="UP000241587">
    <property type="component" value="Unassembled WGS sequence"/>
</dbReference>
<name>A0A2T4GVF8_FUSCU</name>
<keyword evidence="2" id="KW-1185">Reference proteome</keyword>
<reference evidence="1 2" key="1">
    <citation type="submission" date="2018-02" db="EMBL/GenBank/DDBJ databases">
        <title>Fusarium culmorum secondary metabolites in fungal-bacterial-plant interactions.</title>
        <authorList>
            <person name="Schmidt R."/>
        </authorList>
    </citation>
    <scope>NUCLEOTIDE SEQUENCE [LARGE SCALE GENOMIC DNA]</scope>
    <source>
        <strain evidence="1 2">PV</strain>
    </source>
</reference>
<organism evidence="1 2">
    <name type="scientific">Fusarium culmorum</name>
    <dbReference type="NCBI Taxonomy" id="5516"/>
    <lineage>
        <taxon>Eukaryota</taxon>
        <taxon>Fungi</taxon>
        <taxon>Dikarya</taxon>
        <taxon>Ascomycota</taxon>
        <taxon>Pezizomycotina</taxon>
        <taxon>Sordariomycetes</taxon>
        <taxon>Hypocreomycetidae</taxon>
        <taxon>Hypocreales</taxon>
        <taxon>Nectriaceae</taxon>
        <taxon>Fusarium</taxon>
    </lineage>
</organism>
<gene>
    <name evidence="1" type="ORF">FCULG_00006620</name>
</gene>